<dbReference type="GO" id="GO:0005539">
    <property type="term" value="F:glycosaminoglycan binding"/>
    <property type="evidence" value="ECO:0007669"/>
    <property type="project" value="TreeGrafter"/>
</dbReference>
<dbReference type="GO" id="GO:0008449">
    <property type="term" value="F:N-acetylglucosamine-6-sulfatase activity"/>
    <property type="evidence" value="ECO:0007669"/>
    <property type="project" value="TreeGrafter"/>
</dbReference>
<dbReference type="SUPFAM" id="SSF53649">
    <property type="entry name" value="Alkaline phosphatase-like"/>
    <property type="match status" value="1"/>
</dbReference>
<dbReference type="InterPro" id="IPR000917">
    <property type="entry name" value="Sulfatase_N"/>
</dbReference>
<organism evidence="3 4">
    <name type="scientific">Exophiala mesophila</name>
    <name type="common">Black yeast-like fungus</name>
    <dbReference type="NCBI Taxonomy" id="212818"/>
    <lineage>
        <taxon>Eukaryota</taxon>
        <taxon>Fungi</taxon>
        <taxon>Dikarya</taxon>
        <taxon>Ascomycota</taxon>
        <taxon>Pezizomycotina</taxon>
        <taxon>Eurotiomycetes</taxon>
        <taxon>Chaetothyriomycetidae</taxon>
        <taxon>Chaetothyriales</taxon>
        <taxon>Herpotrichiellaceae</taxon>
        <taxon>Exophiala</taxon>
    </lineage>
</organism>
<evidence type="ECO:0000256" key="1">
    <source>
        <dbReference type="ARBA" id="ARBA00008779"/>
    </source>
</evidence>
<dbReference type="PANTHER" id="PTHR43108:SF8">
    <property type="entry name" value="SD21168P"/>
    <property type="match status" value="1"/>
</dbReference>
<dbReference type="VEuPathDB" id="FungiDB:PV10_03427"/>
<dbReference type="EMBL" id="NAJM01000022">
    <property type="protein sequence ID" value="RVX70632.1"/>
    <property type="molecule type" value="Genomic_DNA"/>
</dbReference>
<name>A0A438N4M9_EXOME</name>
<dbReference type="Gene3D" id="3.40.720.10">
    <property type="entry name" value="Alkaline Phosphatase, subunit A"/>
    <property type="match status" value="1"/>
</dbReference>
<comment type="similarity">
    <text evidence="1">Belongs to the sulfatase family.</text>
</comment>
<evidence type="ECO:0000259" key="2">
    <source>
        <dbReference type="Pfam" id="PF00884"/>
    </source>
</evidence>
<dbReference type="Pfam" id="PF00884">
    <property type="entry name" value="Sulfatase"/>
    <property type="match status" value="1"/>
</dbReference>
<dbReference type="Proteomes" id="UP000288859">
    <property type="component" value="Unassembled WGS sequence"/>
</dbReference>
<reference evidence="3 4" key="1">
    <citation type="submission" date="2017-03" db="EMBL/GenBank/DDBJ databases">
        <title>Genomes of endolithic fungi from Antarctica.</title>
        <authorList>
            <person name="Coleine C."/>
            <person name="Masonjones S."/>
            <person name="Stajich J.E."/>
        </authorList>
    </citation>
    <scope>NUCLEOTIDE SEQUENCE [LARGE SCALE GENOMIC DNA]</scope>
    <source>
        <strain evidence="3 4">CCFEE 6314</strain>
    </source>
</reference>
<sequence length="482" mass="54311">MAHNTNVTDVQPPFGGYPKFVSQGLNENYLPVWLQAAGYDTYYTGKLFNAHNLQNWNSPRPAGWNRTAYLIDPAAYTYYNASFQIDDEPPRFRPGEYSTDIISQTSVDWLESASKSPRPFFMGIAPIAPHTEAVVSPNSLYFIPPVPAKRHENLFPDLKIPRGPSFNPSEPQGVSWVRELRALNQTELDYNDEFYRARVQSLQAVDELVGAVIDKLVELGMAENTYIMYTSDNGYHMGQHRLQPGKQCAFEEDVNVPFIVRGPGVPKNHSVSFATTHIDIAATVLDIAKIPLRDDFDGTPMPLTPCAMKKAAVSPMHDHVTIEYWGLAGEEGGLTRGGPNGSFTFHPNNTYKAMRIVSPDYDILYTVWCSHEHEVYDMKIDPYQTQNLYGTEAKINGYPMAKVVTRLDALLMVLKSCKGEQCTKPWLTLHPNGMVNNLAEALHPRLDRYYENQPKITFSECAPGYFPWLEGPLEVSPFYVPD</sequence>
<dbReference type="AlphaFoldDB" id="A0A438N4M9"/>
<gene>
    <name evidence="3" type="ORF">B0A52_05284</name>
</gene>
<accession>A0A438N4M9</accession>
<dbReference type="OrthoDB" id="96314at2759"/>
<comment type="caution">
    <text evidence="3">The sequence shown here is derived from an EMBL/GenBank/DDBJ whole genome shotgun (WGS) entry which is preliminary data.</text>
</comment>
<proteinExistence type="inferred from homology"/>
<protein>
    <recommendedName>
        <fullName evidence="2">Sulfatase N-terminal domain-containing protein</fullName>
    </recommendedName>
</protein>
<feature type="domain" description="Sulfatase N-terminal" evidence="2">
    <location>
        <begin position="2"/>
        <end position="289"/>
    </location>
</feature>
<dbReference type="PANTHER" id="PTHR43108">
    <property type="entry name" value="N-ACETYLGLUCOSAMINE-6-SULFATASE FAMILY MEMBER"/>
    <property type="match status" value="1"/>
</dbReference>
<evidence type="ECO:0000313" key="4">
    <source>
        <dbReference type="Proteomes" id="UP000288859"/>
    </source>
</evidence>
<dbReference type="CDD" id="cd16147">
    <property type="entry name" value="G6S"/>
    <property type="match status" value="1"/>
</dbReference>
<dbReference type="InterPro" id="IPR017850">
    <property type="entry name" value="Alkaline_phosphatase_core_sf"/>
</dbReference>
<evidence type="ECO:0000313" key="3">
    <source>
        <dbReference type="EMBL" id="RVX70632.1"/>
    </source>
</evidence>